<dbReference type="Proteomes" id="UP000235114">
    <property type="component" value="Unassembled WGS sequence"/>
</dbReference>
<reference evidence="3 5" key="2">
    <citation type="submission" date="2017-12" db="EMBL/GenBank/DDBJ databases">
        <title>Comparative Functional Genomics of Dry Heat Resistant strains isolated from the Viking Spacecraft.</title>
        <authorList>
            <person name="Seuylemezian A."/>
            <person name="Cooper K."/>
            <person name="Vaishampayan P."/>
        </authorList>
    </citation>
    <scope>NUCLEOTIDE SEQUENCE [LARGE SCALE GENOMIC DNA]</scope>
    <source>
        <strain evidence="3 5">ATCC 29669</strain>
    </source>
</reference>
<dbReference type="GO" id="GO:0016491">
    <property type="term" value="F:oxidoreductase activity"/>
    <property type="evidence" value="ECO:0007669"/>
    <property type="project" value="InterPro"/>
</dbReference>
<dbReference type="SUPFAM" id="SSF54665">
    <property type="entry name" value="CO dehydrogenase molybdoprotein N-domain-like"/>
    <property type="match status" value="1"/>
</dbReference>
<accession>A0A2N5GMA3</accession>
<sequence length="766" mass="82963">MGKIEIANSLKTIGRAIPRTDYRAKITGAIPYPSDVAVEGMLESAIVHSPFAHAEIESIDISAAIEVPGVICVLTRDDLKELDPYFGPVFRDQPILAIDRVRYEGEPVVAIVAVDRKTAHYAASLVEVEYHPHPEIDNLEAALEPNAPLVQSYAQRGSHYSKVLADADPRHTSNVAFKWDYDRGNVVAGMATADLIIENEYRVPIIHHFPLEPIHTVAKMDSEGITVWTGTQTPMAVRQDLAVIFGCPQSKIQVVSFPMGGSFGAKAFSKVEPLAVALARKAGKPVRVALSMSETARTIRRAGARVKIKSGVNRDGTLVARKVEIDYQIGAYADCAPRVAQKGGYVSAGPYRIPNLEIRSRAIYSNTPPSGAYRGFGVPQATWAYEQHTDELAKALGMDAIEFRLKNMLERGESYAEGDTPIDTDYAPVLRELANELEWDQPLKPWRGRGVAVSFKPSQAPTESTAIVRLHADGSVSVLMGTAEMGQGSNSAMAQIAAEEINIPLERVVVTKPDTAMVPFDSTTTASRSTVAMGRAVQNAARDIKSKLLKRAAILLKESVDNLIIENGEIVFGQQRLTIPEILYQTKEISGIEIISIGQFILAPTRSPIGGSTPFWEPCWVATEVEVDPNTGRVKVCRLLTAVDAGKAINLQQVEGQDIGSSMQGIGAALYEQMIFESGVLSNPSLVQYRVPLFMDVPDDFRSKVIENEDGPGPFGAKGVGEGGLMAVPAAIGNAVAQAIGTHINQLPLTPERVWRAITKKEGSET</sequence>
<keyword evidence="5" id="KW-1185">Reference proteome</keyword>
<dbReference type="PANTHER" id="PTHR11908">
    <property type="entry name" value="XANTHINE DEHYDROGENASE"/>
    <property type="match status" value="1"/>
</dbReference>
<dbReference type="OrthoDB" id="9759099at2"/>
<reference evidence="2 4" key="1">
    <citation type="submission" date="2017-11" db="EMBL/GenBank/DDBJ databases">
        <title>Comparitive Functional Genomics of Dry Heat Resistant strains isolated from the Viking Spacecraft.</title>
        <authorList>
            <person name="Seuylemezian A."/>
            <person name="Cooper K."/>
            <person name="Vaishampayan P."/>
        </authorList>
    </citation>
    <scope>NUCLEOTIDE SEQUENCE [LARGE SCALE GENOMIC DNA]</scope>
    <source>
        <strain evidence="2 4">M4.6</strain>
    </source>
</reference>
<evidence type="ECO:0000313" key="2">
    <source>
        <dbReference type="EMBL" id="PLR82992.1"/>
    </source>
</evidence>
<evidence type="ECO:0000313" key="4">
    <source>
        <dbReference type="Proteomes" id="UP000234951"/>
    </source>
</evidence>
<comment type="caution">
    <text evidence="2">The sequence shown here is derived from an EMBL/GenBank/DDBJ whole genome shotgun (WGS) entry which is preliminary data.</text>
</comment>
<gene>
    <name evidence="2" type="ORF">CU635_10995</name>
    <name evidence="3" type="ORF">CVD25_10205</name>
</gene>
<dbReference type="InterPro" id="IPR036856">
    <property type="entry name" value="Ald_Oxase/Xan_DH_a/b_sf"/>
</dbReference>
<dbReference type="InterPro" id="IPR046867">
    <property type="entry name" value="AldOxase/xan_DH_MoCoBD2"/>
</dbReference>
<dbReference type="RefSeq" id="WP_101577407.1">
    <property type="nucleotide sequence ID" value="NZ_PGVA01000024.1"/>
</dbReference>
<dbReference type="EMBL" id="PGVD01000028">
    <property type="protein sequence ID" value="PLR97004.1"/>
    <property type="molecule type" value="Genomic_DNA"/>
</dbReference>
<protein>
    <submittedName>
        <fullName evidence="2">Xanthine dehydrogenase</fullName>
    </submittedName>
</protein>
<dbReference type="Gene3D" id="3.30.365.10">
    <property type="entry name" value="Aldehyde oxidase/xanthine dehydrogenase, molybdopterin binding domain"/>
    <property type="match status" value="4"/>
</dbReference>
<dbReference type="SUPFAM" id="SSF56003">
    <property type="entry name" value="Molybdenum cofactor-binding domain"/>
    <property type="match status" value="1"/>
</dbReference>
<dbReference type="Proteomes" id="UP000234951">
    <property type="component" value="Unassembled WGS sequence"/>
</dbReference>
<proteinExistence type="predicted"/>
<dbReference type="Gene3D" id="3.90.1170.50">
    <property type="entry name" value="Aldehyde oxidase/xanthine dehydrogenase, a/b hammerhead"/>
    <property type="match status" value="1"/>
</dbReference>
<evidence type="ECO:0000259" key="1">
    <source>
        <dbReference type="SMART" id="SM01008"/>
    </source>
</evidence>
<dbReference type="InterPro" id="IPR016208">
    <property type="entry name" value="Ald_Oxase/xanthine_DH-like"/>
</dbReference>
<dbReference type="GO" id="GO:0005506">
    <property type="term" value="F:iron ion binding"/>
    <property type="evidence" value="ECO:0007669"/>
    <property type="project" value="InterPro"/>
</dbReference>
<dbReference type="InterPro" id="IPR000674">
    <property type="entry name" value="Ald_Oxase/Xan_DH_a/b"/>
</dbReference>
<evidence type="ECO:0000313" key="5">
    <source>
        <dbReference type="Proteomes" id="UP000235114"/>
    </source>
</evidence>
<dbReference type="InterPro" id="IPR008274">
    <property type="entry name" value="AldOxase/xan_DH_MoCoBD1"/>
</dbReference>
<name>A0A2N5GMA3_9BACI</name>
<organism evidence="2 4">
    <name type="scientific">Bacillus canaveralius</name>
    <dbReference type="NCBI Taxonomy" id="1403243"/>
    <lineage>
        <taxon>Bacteria</taxon>
        <taxon>Bacillati</taxon>
        <taxon>Bacillota</taxon>
        <taxon>Bacilli</taxon>
        <taxon>Bacillales</taxon>
        <taxon>Bacillaceae</taxon>
        <taxon>Bacillus</taxon>
    </lineage>
</organism>
<feature type="domain" description="Aldehyde oxidase/xanthine dehydrogenase a/b hammerhead" evidence="1">
    <location>
        <begin position="27"/>
        <end position="134"/>
    </location>
</feature>
<dbReference type="AlphaFoldDB" id="A0A2N5GMA3"/>
<dbReference type="Pfam" id="PF20256">
    <property type="entry name" value="MoCoBD_2"/>
    <property type="match status" value="1"/>
</dbReference>
<dbReference type="Pfam" id="PF01315">
    <property type="entry name" value="Ald_Xan_dh_C"/>
    <property type="match status" value="1"/>
</dbReference>
<dbReference type="InterPro" id="IPR037165">
    <property type="entry name" value="AldOxase/xan_DH_Mopterin-bd_sf"/>
</dbReference>
<dbReference type="EMBL" id="PGVA01000024">
    <property type="protein sequence ID" value="PLR82992.1"/>
    <property type="molecule type" value="Genomic_DNA"/>
</dbReference>
<evidence type="ECO:0000313" key="3">
    <source>
        <dbReference type="EMBL" id="PLR97004.1"/>
    </source>
</evidence>
<dbReference type="PANTHER" id="PTHR11908:SF157">
    <property type="entry name" value="XANTHINE DEHYDROGENASE SUBUNIT D-RELATED"/>
    <property type="match status" value="1"/>
</dbReference>
<dbReference type="Pfam" id="PF02738">
    <property type="entry name" value="MoCoBD_1"/>
    <property type="match status" value="1"/>
</dbReference>
<dbReference type="SMART" id="SM01008">
    <property type="entry name" value="Ald_Xan_dh_C"/>
    <property type="match status" value="1"/>
</dbReference>